<dbReference type="InterPro" id="IPR036291">
    <property type="entry name" value="NAD(P)-bd_dom_sf"/>
</dbReference>
<dbReference type="PANTHER" id="PTHR21089">
    <property type="entry name" value="SHIKIMATE DEHYDROGENASE"/>
    <property type="match status" value="1"/>
</dbReference>
<feature type="binding site" evidence="8">
    <location>
        <position position="62"/>
    </location>
    <ligand>
        <name>shikimate</name>
        <dbReference type="ChEBI" id="CHEBI:36208"/>
    </ligand>
</feature>
<evidence type="ECO:0000256" key="4">
    <source>
        <dbReference type="ARBA" id="ARBA00022857"/>
    </source>
</evidence>
<evidence type="ECO:0000313" key="12">
    <source>
        <dbReference type="EMBL" id="GMA84016.1"/>
    </source>
</evidence>
<dbReference type="RefSeq" id="WP_220772725.1">
    <property type="nucleotide sequence ID" value="NZ_BPFC01000013.1"/>
</dbReference>
<dbReference type="InterPro" id="IPR041121">
    <property type="entry name" value="SDH_C"/>
</dbReference>
<comment type="caution">
    <text evidence="8">Lacks conserved residue(s) required for the propagation of feature annotation.</text>
</comment>
<proteinExistence type="inferred from homology"/>
<feature type="binding site" evidence="8">
    <location>
        <position position="244"/>
    </location>
    <ligand>
        <name>NADP(+)</name>
        <dbReference type="ChEBI" id="CHEBI:58349"/>
    </ligand>
</feature>
<feature type="binding site" evidence="8">
    <location>
        <position position="220"/>
    </location>
    <ligand>
        <name>NADP(+)</name>
        <dbReference type="ChEBI" id="CHEBI:58349"/>
    </ligand>
</feature>
<feature type="binding site" evidence="8">
    <location>
        <position position="251"/>
    </location>
    <ligand>
        <name>shikimate</name>
        <dbReference type="ChEBI" id="CHEBI:36208"/>
    </ligand>
</feature>
<evidence type="ECO:0000256" key="7">
    <source>
        <dbReference type="ARBA" id="ARBA00049442"/>
    </source>
</evidence>
<feature type="binding site" evidence="8">
    <location>
        <position position="222"/>
    </location>
    <ligand>
        <name>shikimate</name>
        <dbReference type="ChEBI" id="CHEBI:36208"/>
    </ligand>
</feature>
<comment type="subunit">
    <text evidence="8">Homodimer.</text>
</comment>
<comment type="similarity">
    <text evidence="8">Belongs to the shikimate dehydrogenase family.</text>
</comment>
<feature type="binding site" evidence="8">
    <location>
        <begin position="127"/>
        <end position="131"/>
    </location>
    <ligand>
        <name>NADP(+)</name>
        <dbReference type="ChEBI" id="CHEBI:58349"/>
    </ligand>
</feature>
<dbReference type="HAMAP" id="MF_00222">
    <property type="entry name" value="Shikimate_DH_AroE"/>
    <property type="match status" value="1"/>
</dbReference>
<keyword evidence="3 8" id="KW-0028">Amino-acid biosynthesis</keyword>
<evidence type="ECO:0000256" key="3">
    <source>
        <dbReference type="ARBA" id="ARBA00022605"/>
    </source>
</evidence>
<name>A0ABQ6J915_9GAMM</name>
<evidence type="ECO:0000256" key="8">
    <source>
        <dbReference type="HAMAP-Rule" id="MF_00222"/>
    </source>
</evidence>
<reference evidence="13" key="1">
    <citation type="journal article" date="2019" name="Int. J. Syst. Evol. Microbiol.">
        <title>The Global Catalogue of Microorganisms (GCM) 10K type strain sequencing project: providing services to taxonomists for standard genome sequencing and annotation.</title>
        <authorList>
            <consortium name="The Broad Institute Genomics Platform"/>
            <consortium name="The Broad Institute Genome Sequencing Center for Infectious Disease"/>
            <person name="Wu L."/>
            <person name="Ma J."/>
        </authorList>
    </citation>
    <scope>NUCLEOTIDE SEQUENCE [LARGE SCALE GENOMIC DNA]</scope>
    <source>
        <strain evidence="13">NBRC 102030</strain>
    </source>
</reference>
<evidence type="ECO:0000259" key="11">
    <source>
        <dbReference type="Pfam" id="PF18317"/>
    </source>
</evidence>
<feature type="binding site" evidence="8">
    <location>
        <begin position="151"/>
        <end position="156"/>
    </location>
    <ligand>
        <name>NADP(+)</name>
        <dbReference type="ChEBI" id="CHEBI:58349"/>
    </ligand>
</feature>
<dbReference type="Pfam" id="PF01488">
    <property type="entry name" value="Shikimate_DH"/>
    <property type="match status" value="1"/>
</dbReference>
<comment type="pathway">
    <text evidence="1 8">Metabolic intermediate biosynthesis; chorismate biosynthesis; chorismate from D-erythrose 4-phosphate and phosphoenolpyruvate: step 4/7.</text>
</comment>
<feature type="active site" description="Proton acceptor" evidence="8">
    <location>
        <position position="66"/>
    </location>
</feature>
<keyword evidence="5 8" id="KW-0560">Oxidoreductase</keyword>
<dbReference type="CDD" id="cd01065">
    <property type="entry name" value="NAD_bind_Shikimate_DH"/>
    <property type="match status" value="1"/>
</dbReference>
<evidence type="ECO:0000313" key="13">
    <source>
        <dbReference type="Proteomes" id="UP001157046"/>
    </source>
</evidence>
<evidence type="ECO:0000256" key="1">
    <source>
        <dbReference type="ARBA" id="ARBA00004871"/>
    </source>
</evidence>
<dbReference type="EMBL" id="BSUY01000001">
    <property type="protein sequence ID" value="GMA84016.1"/>
    <property type="molecule type" value="Genomic_DNA"/>
</dbReference>
<dbReference type="PANTHER" id="PTHR21089:SF1">
    <property type="entry name" value="BIFUNCTIONAL 3-DEHYDROQUINATE DEHYDRATASE_SHIKIMATE DEHYDROGENASE, CHLOROPLASTIC"/>
    <property type="match status" value="1"/>
</dbReference>
<evidence type="ECO:0000259" key="10">
    <source>
        <dbReference type="Pfam" id="PF08501"/>
    </source>
</evidence>
<evidence type="ECO:0000256" key="5">
    <source>
        <dbReference type="ARBA" id="ARBA00023002"/>
    </source>
</evidence>
<organism evidence="12 13">
    <name type="scientific">Shewanella glacialipiscicola</name>
    <dbReference type="NCBI Taxonomy" id="614069"/>
    <lineage>
        <taxon>Bacteria</taxon>
        <taxon>Pseudomonadati</taxon>
        <taxon>Pseudomonadota</taxon>
        <taxon>Gammaproteobacteria</taxon>
        <taxon>Alteromonadales</taxon>
        <taxon>Shewanellaceae</taxon>
        <taxon>Shewanella</taxon>
    </lineage>
</organism>
<feature type="binding site" evidence="8">
    <location>
        <position position="103"/>
    </location>
    <ligand>
        <name>shikimate</name>
        <dbReference type="ChEBI" id="CHEBI:36208"/>
    </ligand>
</feature>
<feature type="binding site" evidence="8">
    <location>
        <begin position="15"/>
        <end position="17"/>
    </location>
    <ligand>
        <name>shikimate</name>
        <dbReference type="ChEBI" id="CHEBI:36208"/>
    </ligand>
</feature>
<dbReference type="Proteomes" id="UP001157046">
    <property type="component" value="Unassembled WGS sequence"/>
</dbReference>
<dbReference type="InterPro" id="IPR022893">
    <property type="entry name" value="Shikimate_DH_fam"/>
</dbReference>
<feature type="domain" description="SDH C-terminal" evidence="11">
    <location>
        <begin position="244"/>
        <end position="273"/>
    </location>
</feature>
<dbReference type="InterPro" id="IPR006151">
    <property type="entry name" value="Shikm_DH/Glu-tRNA_Rdtase"/>
</dbReference>
<comment type="catalytic activity">
    <reaction evidence="7 8">
        <text>shikimate + NADP(+) = 3-dehydroshikimate + NADPH + H(+)</text>
        <dbReference type="Rhea" id="RHEA:17737"/>
        <dbReference type="ChEBI" id="CHEBI:15378"/>
        <dbReference type="ChEBI" id="CHEBI:16630"/>
        <dbReference type="ChEBI" id="CHEBI:36208"/>
        <dbReference type="ChEBI" id="CHEBI:57783"/>
        <dbReference type="ChEBI" id="CHEBI:58349"/>
        <dbReference type="EC" id="1.1.1.25"/>
    </reaction>
</comment>
<dbReference type="InterPro" id="IPR011342">
    <property type="entry name" value="Shikimate_DH"/>
</dbReference>
<dbReference type="Gene3D" id="3.40.50.720">
    <property type="entry name" value="NAD(P)-binding Rossmann-like Domain"/>
    <property type="match status" value="1"/>
</dbReference>
<dbReference type="InterPro" id="IPR046346">
    <property type="entry name" value="Aminoacid_DH-like_N_sf"/>
</dbReference>
<keyword evidence="13" id="KW-1185">Reference proteome</keyword>
<dbReference type="SUPFAM" id="SSF53223">
    <property type="entry name" value="Aminoacid dehydrogenase-like, N-terminal domain"/>
    <property type="match status" value="1"/>
</dbReference>
<feature type="binding site" evidence="8">
    <location>
        <position position="87"/>
    </location>
    <ligand>
        <name>shikimate</name>
        <dbReference type="ChEBI" id="CHEBI:36208"/>
    </ligand>
</feature>
<protein>
    <recommendedName>
        <fullName evidence="2 8">Shikimate dehydrogenase (NADP(+))</fullName>
        <shortName evidence="8">SDH</shortName>
        <ecNumber evidence="2 8">1.1.1.25</ecNumber>
    </recommendedName>
</protein>
<accession>A0ABQ6J915</accession>
<feature type="domain" description="Shikimate dehydrogenase substrate binding N-terminal" evidence="10">
    <location>
        <begin position="7"/>
        <end position="89"/>
    </location>
</feature>
<comment type="caution">
    <text evidence="12">The sequence shown here is derived from an EMBL/GenBank/DDBJ whole genome shotgun (WGS) entry which is preliminary data.</text>
</comment>
<dbReference type="Gene3D" id="3.40.50.10860">
    <property type="entry name" value="Leucine Dehydrogenase, chain A, domain 1"/>
    <property type="match status" value="1"/>
</dbReference>
<keyword evidence="4 8" id="KW-0521">NADP</keyword>
<comment type="function">
    <text evidence="8">Involved in the biosynthesis of the chorismate, which leads to the biosynthesis of aromatic amino acids. Catalyzes the reversible NADPH linked reduction of 3-dehydroshikimate (DHSA) to yield shikimate (SA).</text>
</comment>
<evidence type="ECO:0000259" key="9">
    <source>
        <dbReference type="Pfam" id="PF01488"/>
    </source>
</evidence>
<dbReference type="NCBIfam" id="NF001310">
    <property type="entry name" value="PRK00258.1-2"/>
    <property type="match status" value="1"/>
</dbReference>
<evidence type="ECO:0000256" key="6">
    <source>
        <dbReference type="ARBA" id="ARBA00023141"/>
    </source>
</evidence>
<keyword evidence="6 8" id="KW-0057">Aromatic amino acid biosynthesis</keyword>
<dbReference type="NCBIfam" id="TIGR00507">
    <property type="entry name" value="aroE"/>
    <property type="match status" value="1"/>
</dbReference>
<dbReference type="Pfam" id="PF18317">
    <property type="entry name" value="SDH_C"/>
    <property type="match status" value="1"/>
</dbReference>
<dbReference type="Pfam" id="PF08501">
    <property type="entry name" value="Shikimate_dh_N"/>
    <property type="match status" value="1"/>
</dbReference>
<sequence>MTDRYAVFGNPISHSKSPFIHGQFAASTQESLIYEAILAPIDTFEASLMAFFNAGGKGANVTVPFKEKAFALCNSISPEAKLAGAVNTLTLLPDGTIRGDNTDGLGLVADLIANLGSLHDKKVLLIGAGGAARGCILPLLNEGIAQLTISNRTYSKAQGLVDIFTVVNDSAYASKVSAIKMSELTGEFDIIINSTSASLAGELPPVPARIITTKTVCYDMMYGASVTAFNQWSLFQGAAKVIDGLGMLVGQAAKSFTLWRGVEPDTQVVLSLLRDKLMAEPK</sequence>
<dbReference type="InterPro" id="IPR013708">
    <property type="entry name" value="Shikimate_DH-bd_N"/>
</dbReference>
<dbReference type="EC" id="1.1.1.25" evidence="2 8"/>
<gene>
    <name evidence="8 12" type="primary">aroE</name>
    <name evidence="12" type="ORF">GCM10025855_35490</name>
</gene>
<feature type="domain" description="Quinate/shikimate 5-dehydrogenase/glutamyl-tRNA reductase" evidence="9">
    <location>
        <begin position="114"/>
        <end position="198"/>
    </location>
</feature>
<dbReference type="SUPFAM" id="SSF51735">
    <property type="entry name" value="NAD(P)-binding Rossmann-fold domains"/>
    <property type="match status" value="1"/>
</dbReference>
<evidence type="ECO:0000256" key="2">
    <source>
        <dbReference type="ARBA" id="ARBA00012962"/>
    </source>
</evidence>